<evidence type="ECO:0000256" key="2">
    <source>
        <dbReference type="ARBA" id="ARBA00004607"/>
    </source>
</evidence>
<name>A0A4P9Z480_9FUNG</name>
<dbReference type="PROSITE" id="PS50082">
    <property type="entry name" value="WD_REPEATS_2"/>
    <property type="match status" value="1"/>
</dbReference>
<evidence type="ECO:0000256" key="12">
    <source>
        <dbReference type="PROSITE-ProRule" id="PRU00221"/>
    </source>
</evidence>
<dbReference type="AlphaFoldDB" id="A0A4P9Z480"/>
<dbReference type="Gene3D" id="1.10.472.80">
    <property type="entry name" value="Ypt/Rab-GAP domain of gyp1p, domain 3"/>
    <property type="match status" value="1"/>
</dbReference>
<proteinExistence type="predicted"/>
<dbReference type="PROSITE" id="PS50086">
    <property type="entry name" value="TBC_RABGAP"/>
    <property type="match status" value="1"/>
</dbReference>
<dbReference type="Pfam" id="PF00400">
    <property type="entry name" value="WD40"/>
    <property type="match status" value="1"/>
</dbReference>
<evidence type="ECO:0000256" key="5">
    <source>
        <dbReference type="ARBA" id="ARBA00022574"/>
    </source>
</evidence>
<dbReference type="SMART" id="SM00320">
    <property type="entry name" value="WD40"/>
    <property type="match status" value="3"/>
</dbReference>
<feature type="compositionally biased region" description="Polar residues" evidence="13">
    <location>
        <begin position="460"/>
        <end position="483"/>
    </location>
</feature>
<keyword evidence="16" id="KW-1185">Reference proteome</keyword>
<evidence type="ECO:0000256" key="13">
    <source>
        <dbReference type="SAM" id="MobiDB-lite"/>
    </source>
</evidence>
<keyword evidence="7" id="KW-0970">Cilium biogenesis/degradation</keyword>
<dbReference type="InterPro" id="IPR015943">
    <property type="entry name" value="WD40/YVTN_repeat-like_dom_sf"/>
</dbReference>
<evidence type="ECO:0000256" key="9">
    <source>
        <dbReference type="ARBA" id="ARBA00023212"/>
    </source>
</evidence>
<evidence type="ECO:0000313" key="16">
    <source>
        <dbReference type="Proteomes" id="UP000278143"/>
    </source>
</evidence>
<evidence type="ECO:0000256" key="6">
    <source>
        <dbReference type="ARBA" id="ARBA00022737"/>
    </source>
</evidence>
<dbReference type="InterPro" id="IPR000195">
    <property type="entry name" value="Rab-GAP-TBC_dom"/>
</dbReference>
<gene>
    <name evidence="15" type="ORF">SYNPS1DRAFT_27455</name>
</gene>
<evidence type="ECO:0000256" key="11">
    <source>
        <dbReference type="ARBA" id="ARBA00034464"/>
    </source>
</evidence>
<keyword evidence="9" id="KW-0206">Cytoskeleton</keyword>
<keyword evidence="4" id="KW-0963">Cytoplasm</keyword>
<evidence type="ECO:0000256" key="10">
    <source>
        <dbReference type="ARBA" id="ARBA00023273"/>
    </source>
</evidence>
<reference evidence="16" key="1">
    <citation type="journal article" date="2018" name="Nat. Microbiol.">
        <title>Leveraging single-cell genomics to expand the fungal tree of life.</title>
        <authorList>
            <person name="Ahrendt S.R."/>
            <person name="Quandt C.A."/>
            <person name="Ciobanu D."/>
            <person name="Clum A."/>
            <person name="Salamov A."/>
            <person name="Andreopoulos B."/>
            <person name="Cheng J.F."/>
            <person name="Woyke T."/>
            <person name="Pelin A."/>
            <person name="Henrissat B."/>
            <person name="Reynolds N.K."/>
            <person name="Benny G.L."/>
            <person name="Smith M.E."/>
            <person name="James T.Y."/>
            <person name="Grigoriev I.V."/>
        </authorList>
    </citation>
    <scope>NUCLEOTIDE SEQUENCE [LARGE SCALE GENOMIC DNA]</scope>
    <source>
        <strain evidence="16">Benny S71-1</strain>
    </source>
</reference>
<dbReference type="Proteomes" id="UP000278143">
    <property type="component" value="Unassembled WGS sequence"/>
</dbReference>
<dbReference type="PANTHER" id="PTHR19853:SF1">
    <property type="entry name" value="TBC1 DOMAIN FAMILY MEMBER 31"/>
    <property type="match status" value="1"/>
</dbReference>
<feature type="compositionally biased region" description="Polar residues" evidence="13">
    <location>
        <begin position="398"/>
        <end position="415"/>
    </location>
</feature>
<evidence type="ECO:0000256" key="1">
    <source>
        <dbReference type="ARBA" id="ARBA00004120"/>
    </source>
</evidence>
<dbReference type="OrthoDB" id="5578278at2759"/>
<dbReference type="GO" id="GO:0036064">
    <property type="term" value="C:ciliary basal body"/>
    <property type="evidence" value="ECO:0007669"/>
    <property type="project" value="TreeGrafter"/>
</dbReference>
<feature type="repeat" description="WD" evidence="12">
    <location>
        <begin position="210"/>
        <end position="244"/>
    </location>
</feature>
<feature type="domain" description="Rab-GAP TBC" evidence="14">
    <location>
        <begin position="561"/>
        <end position="736"/>
    </location>
</feature>
<evidence type="ECO:0000256" key="3">
    <source>
        <dbReference type="ARBA" id="ARBA00014199"/>
    </source>
</evidence>
<evidence type="ECO:0000313" key="15">
    <source>
        <dbReference type="EMBL" id="RKP26862.1"/>
    </source>
</evidence>
<dbReference type="EMBL" id="KZ989317">
    <property type="protein sequence ID" value="RKP26862.1"/>
    <property type="molecule type" value="Genomic_DNA"/>
</dbReference>
<dbReference type="InterPro" id="IPR036322">
    <property type="entry name" value="WD40_repeat_dom_sf"/>
</dbReference>
<dbReference type="GO" id="GO:0060271">
    <property type="term" value="P:cilium assembly"/>
    <property type="evidence" value="ECO:0007669"/>
    <property type="project" value="TreeGrafter"/>
</dbReference>
<feature type="region of interest" description="Disordered" evidence="13">
    <location>
        <begin position="382"/>
        <end position="506"/>
    </location>
</feature>
<keyword evidence="5 12" id="KW-0853">WD repeat</keyword>
<feature type="compositionally biased region" description="Polar residues" evidence="13">
    <location>
        <begin position="436"/>
        <end position="446"/>
    </location>
</feature>
<evidence type="ECO:0000256" key="4">
    <source>
        <dbReference type="ARBA" id="ARBA00022490"/>
    </source>
</evidence>
<keyword evidence="10" id="KW-0966">Cell projection</keyword>
<dbReference type="Pfam" id="PF00566">
    <property type="entry name" value="RabGAP-TBC"/>
    <property type="match status" value="1"/>
</dbReference>
<dbReference type="InterPro" id="IPR001680">
    <property type="entry name" value="WD40_rpt"/>
</dbReference>
<protein>
    <recommendedName>
        <fullName evidence="3">TBC1 domain family member 31</fullName>
    </recommendedName>
</protein>
<evidence type="ECO:0000259" key="14">
    <source>
        <dbReference type="PROSITE" id="PS50086"/>
    </source>
</evidence>
<dbReference type="InterPro" id="IPR051570">
    <property type="entry name" value="TBC1_cilium_biogenesis"/>
</dbReference>
<dbReference type="SUPFAM" id="SSF50978">
    <property type="entry name" value="WD40 repeat-like"/>
    <property type="match status" value="1"/>
</dbReference>
<accession>A0A4P9Z480</accession>
<dbReference type="Gene3D" id="2.130.10.10">
    <property type="entry name" value="YVTN repeat-like/Quinoprotein amine dehydrogenase"/>
    <property type="match status" value="1"/>
</dbReference>
<dbReference type="PANTHER" id="PTHR19853">
    <property type="entry name" value="WD REPEAT CONTAINING PROTEIN 3 WDR3"/>
    <property type="match status" value="1"/>
</dbReference>
<evidence type="ECO:0000256" key="8">
    <source>
        <dbReference type="ARBA" id="ARBA00023054"/>
    </source>
</evidence>
<sequence length="844" mass="94275">MSVTSSSCVYVAESRSGSLWGENREDPFAAPPSERVTARLAFVNANRPAKKGDKVTGGVQWGCVGFRRDHGRRARFTTPISGSMAQGAATSSALMSAVDQRGHIYLFDLEANKYWLIARTGISGTAVALGVAKPNELIVGLSDRAVHCYNMDTGAPVAKLTSHHENIVTRISVHPSRPRVLTSSASESVLWDTLDWSRRHVLTGVDAVGVNQTEFSPSGDMIIANFRDDSIVLWDSETLDQIWKITPEDLAGLDDDVVGGLSSFSLSSDGKLLVTGGWGIIHVWNVEEQRLQREIIDERLQTGIVQMEFAARTTLLVVLNAQGRIIIFDAISSFSKGVGLKPAKSFTISSDGLILSTLPINSPSFITLWSVETLLRAPSPTEDDFASMSVSHSRRVSGASSPATSIRSGAATPTRQRQDDRRLSGASASRIPMPVRSNSVSSTPGNRPNRLSGPPAVPRNLSNTAGSTRSRNSLSGARSQTMRDNYASRRMSDAPVPPRSGNSGARSNVQYREYLNASPTPTDASSEANRSVLDSDIDLTQNGNPEMNRKSLVEILEKRGRFPRDYRTLIWRFLLVLPQNQEAFRDLVSQGTHPCIDRFRERFSMQNRKLQLAMERMISLLVHWYPAFEELDYMPYLVFPFVKMMGDDLFACFELVATLLSNWCQGWWNNFPAAPKLFLEKLDELLSEHDLELLEHFRSHVIPNEIYGWIPLQSLFSEVLCKEDWARLWDHCFTRPPSFIYFFAVAFLIGCRDTLLSLRTEEEFEEVLHQPQQVRLLDLIDLAKRIEEATGTETSPFAYHNPFTAITPGNYPDLNQSSSRRESRLRSQILLEEVELLRNRLDAM</sequence>
<dbReference type="InterPro" id="IPR035969">
    <property type="entry name" value="Rab-GAP_TBC_sf"/>
</dbReference>
<organism evidence="15 16">
    <name type="scientific">Syncephalis pseudoplumigaleata</name>
    <dbReference type="NCBI Taxonomy" id="1712513"/>
    <lineage>
        <taxon>Eukaryota</taxon>
        <taxon>Fungi</taxon>
        <taxon>Fungi incertae sedis</taxon>
        <taxon>Zoopagomycota</taxon>
        <taxon>Zoopagomycotina</taxon>
        <taxon>Zoopagomycetes</taxon>
        <taxon>Zoopagales</taxon>
        <taxon>Piptocephalidaceae</taxon>
        <taxon>Syncephalis</taxon>
    </lineage>
</organism>
<dbReference type="SUPFAM" id="SSF47923">
    <property type="entry name" value="Ypt/Rab-GAP domain of gyp1p"/>
    <property type="match status" value="1"/>
</dbReference>
<comment type="function">
    <text evidence="11">Molecular adapter which is involved in cilium biogenesis. Part of a functional complex including OFD1 a centriolar protein involved in cilium assembly. Could regulate the cAMP-dependent phosphorylation of OFD1, and its subsequent ubiquitination by PJA2 which ultimately leads to its proteasomal degradation.</text>
</comment>
<keyword evidence="8" id="KW-0175">Coiled coil</keyword>
<keyword evidence="6" id="KW-0677">Repeat</keyword>
<comment type="subcellular location">
    <subcellularLocation>
        <location evidence="1">Cytoplasm</location>
        <location evidence="1">Cytoskeleton</location>
        <location evidence="1">Cilium basal body</location>
    </subcellularLocation>
    <subcellularLocation>
        <location evidence="2">Cytoplasm</location>
        <location evidence="2">Cytoskeleton</location>
        <location evidence="2">Microtubule organizing center</location>
        <location evidence="2">Centrosome</location>
        <location evidence="2">Centriolar satellite</location>
    </subcellularLocation>
</comment>
<evidence type="ECO:0000256" key="7">
    <source>
        <dbReference type="ARBA" id="ARBA00022794"/>
    </source>
</evidence>